<feature type="chain" id="PRO_5043695451" description="Pacifastin domain-containing protein" evidence="9">
    <location>
        <begin position="21"/>
        <end position="799"/>
    </location>
</feature>
<feature type="domain" description="Pacifastin" evidence="10">
    <location>
        <begin position="610"/>
        <end position="648"/>
    </location>
</feature>
<comment type="subcellular location">
    <subcellularLocation>
        <location evidence="1">Secreted</location>
    </subcellularLocation>
</comment>
<gene>
    <name evidence="11" type="ORF">EEDITHA_LOCUS12756</name>
</gene>
<feature type="disulfide bond" evidence="7">
    <location>
        <begin position="781"/>
        <end position="791"/>
    </location>
</feature>
<dbReference type="GO" id="GO:0005576">
    <property type="term" value="C:extracellular region"/>
    <property type="evidence" value="ECO:0007669"/>
    <property type="project" value="UniProtKB-SubCell"/>
</dbReference>
<keyword evidence="2" id="KW-0964">Secreted</keyword>
<dbReference type="SUPFAM" id="SSF57283">
    <property type="entry name" value="PMP inhibitors"/>
    <property type="match status" value="3"/>
</dbReference>
<keyword evidence="3 7" id="KW-0646">Protease inhibitor</keyword>
<evidence type="ECO:0000256" key="6">
    <source>
        <dbReference type="ARBA" id="ARBA00029459"/>
    </source>
</evidence>
<evidence type="ECO:0000256" key="3">
    <source>
        <dbReference type="ARBA" id="ARBA00022690"/>
    </source>
</evidence>
<dbReference type="Proteomes" id="UP001153954">
    <property type="component" value="Unassembled WGS sequence"/>
</dbReference>
<comment type="similarity">
    <text evidence="6 7">Belongs to the protease inhibitor I19 family.</text>
</comment>
<keyword evidence="5 7" id="KW-1015">Disulfide bond</keyword>
<evidence type="ECO:0000256" key="5">
    <source>
        <dbReference type="ARBA" id="ARBA00023157"/>
    </source>
</evidence>
<organism evidence="11 12">
    <name type="scientific">Euphydryas editha</name>
    <name type="common">Edith's checkerspot</name>
    <dbReference type="NCBI Taxonomy" id="104508"/>
    <lineage>
        <taxon>Eukaryota</taxon>
        <taxon>Metazoa</taxon>
        <taxon>Ecdysozoa</taxon>
        <taxon>Arthropoda</taxon>
        <taxon>Hexapoda</taxon>
        <taxon>Insecta</taxon>
        <taxon>Pterygota</taxon>
        <taxon>Neoptera</taxon>
        <taxon>Endopterygota</taxon>
        <taxon>Lepidoptera</taxon>
        <taxon>Glossata</taxon>
        <taxon>Ditrysia</taxon>
        <taxon>Papilionoidea</taxon>
        <taxon>Nymphalidae</taxon>
        <taxon>Nymphalinae</taxon>
        <taxon>Euphydryas</taxon>
    </lineage>
</organism>
<keyword evidence="12" id="KW-1185">Reference proteome</keyword>
<dbReference type="EMBL" id="CAKOGL010000018">
    <property type="protein sequence ID" value="CAH2097543.1"/>
    <property type="molecule type" value="Genomic_DNA"/>
</dbReference>
<comment type="caution">
    <text evidence="11">The sequence shown here is derived from an EMBL/GenBank/DDBJ whole genome shotgun (WGS) entry which is preliminary data.</text>
</comment>
<feature type="signal peptide" evidence="9">
    <location>
        <begin position="1"/>
        <end position="20"/>
    </location>
</feature>
<dbReference type="InterPro" id="IPR036201">
    <property type="entry name" value="Pacifastin_dom_sf"/>
</dbReference>
<feature type="domain" description="Pacifastin" evidence="10">
    <location>
        <begin position="765"/>
        <end position="799"/>
    </location>
</feature>
<protein>
    <recommendedName>
        <fullName evidence="10">Pacifastin domain-containing protein</fullName>
    </recommendedName>
</protein>
<feature type="disulfide bond" evidence="7">
    <location>
        <begin position="768"/>
        <end position="783"/>
    </location>
</feature>
<feature type="disulfide bond" evidence="7">
    <location>
        <begin position="778"/>
        <end position="796"/>
    </location>
</feature>
<dbReference type="AlphaFoldDB" id="A0AAU9UEK2"/>
<evidence type="ECO:0000256" key="4">
    <source>
        <dbReference type="ARBA" id="ARBA00022900"/>
    </source>
</evidence>
<dbReference type="InterPro" id="IPR008037">
    <property type="entry name" value="Pacifastin_dom"/>
</dbReference>
<evidence type="ECO:0000256" key="7">
    <source>
        <dbReference type="PROSITE-ProRule" id="PRU00776"/>
    </source>
</evidence>
<sequence length="799" mass="90982">MVRLYFVIILYLNHLNIIKADLSNPLISDYEEPNCEANKTYKAENITCICTEKGEWPNDDCYFQFEKLNSYDQTCEPEKFVFIDCNVCRCGHDGKIDKEQCTQRKCKTDKKFRRSNTIKSTCKPKKWYSFAPCRICYCVNKHKLICNNENKSSKISLQNEYKLSECGNDMLLDMKELVSEKKAIRQQNREEIVENSSDESERLETLEIDKETTVKYNRPKVNKHKAKNKLIHEVNNKSKSVKRKIKKSKLSKGTKDKTMKDVSDNINSSRIDVSSVLDNILNLVFRKSLVSINSGNKCKPGSTTRVGCNSCFCLTNALKEKLYSERCKKNSIVLNDCNWCWCDTNQRYQCKARVCEEIDMFGHFKDAIQEIDVGMEGHGSWRSRPTSCSPGVHYRRGGVLCVCDENGNWPNPVCRDLFRVLHSVELTGKTKISHNESCVSNKLHLVGCNVCFCPSTGVLDPNLCTKKDCDEGDPVLEAKDGTTRISDLSKVNDLEIYATCNPKSRYELGCMNCNCIGNNRLLCDNCTSKSKEYTNILKTGKLKNKFKSYCTGKKPGKIFKIGCNSCHCDENASLLCTAKKCITPYNVNLMSGFRFSNSIKFKKVKAPPDDQSCISGTQYQRGCNTCTCVKHQNDIKVVDCTLKNCKKTNPIDDQKEDCLEKSYYELDCKLCYCYKKSGVKHQVCQIRQDCFRNLVDNENPLQATRLQSVKNLHGYCEPLHRYRNNCNLCRCLSDGKTLMCGSKVCIKRSSENLTVDIVPVLMKNSELCPKGHSYKLNCNLCFCLSNGNAICTTNDCSKL</sequence>
<feature type="region of interest" description="Disordered" evidence="8">
    <location>
        <begin position="237"/>
        <end position="261"/>
    </location>
</feature>
<feature type="site" description="Reactive bond" evidence="7">
    <location>
        <begin position="642"/>
        <end position="643"/>
    </location>
</feature>
<keyword evidence="9" id="KW-0732">Signal</keyword>
<dbReference type="PROSITE" id="PS51446">
    <property type="entry name" value="PACIFASTIN"/>
    <property type="match status" value="2"/>
</dbReference>
<accession>A0AAU9UEK2</accession>
<evidence type="ECO:0000256" key="2">
    <source>
        <dbReference type="ARBA" id="ARBA00022525"/>
    </source>
</evidence>
<keyword evidence="4 7" id="KW-0722">Serine protease inhibitor</keyword>
<evidence type="ECO:0000313" key="12">
    <source>
        <dbReference type="Proteomes" id="UP001153954"/>
    </source>
</evidence>
<evidence type="ECO:0000256" key="1">
    <source>
        <dbReference type="ARBA" id="ARBA00004613"/>
    </source>
</evidence>
<name>A0AAU9UEK2_EUPED</name>
<evidence type="ECO:0000256" key="9">
    <source>
        <dbReference type="SAM" id="SignalP"/>
    </source>
</evidence>
<comment type="caution">
    <text evidence="7">Lacks conserved residue(s) required for the propagation of feature annotation.</text>
</comment>
<evidence type="ECO:0000256" key="8">
    <source>
        <dbReference type="SAM" id="MobiDB-lite"/>
    </source>
</evidence>
<feature type="disulfide bond" evidence="7">
    <location>
        <begin position="613"/>
        <end position="628"/>
    </location>
</feature>
<feature type="compositionally biased region" description="Basic residues" evidence="8">
    <location>
        <begin position="239"/>
        <end position="252"/>
    </location>
</feature>
<proteinExistence type="inferred from homology"/>
<evidence type="ECO:0000259" key="10">
    <source>
        <dbReference type="PROSITE" id="PS51446"/>
    </source>
</evidence>
<reference evidence="11" key="1">
    <citation type="submission" date="2022-03" db="EMBL/GenBank/DDBJ databases">
        <authorList>
            <person name="Tunstrom K."/>
        </authorList>
    </citation>
    <scope>NUCLEOTIDE SEQUENCE</scope>
</reference>
<dbReference type="GO" id="GO:0004867">
    <property type="term" value="F:serine-type endopeptidase inhibitor activity"/>
    <property type="evidence" value="ECO:0007669"/>
    <property type="project" value="UniProtKB-UniRule"/>
</dbReference>
<evidence type="ECO:0000313" key="11">
    <source>
        <dbReference type="EMBL" id="CAH2097543.1"/>
    </source>
</evidence>